<dbReference type="Proteomes" id="UP000295292">
    <property type="component" value="Unassembled WGS sequence"/>
</dbReference>
<dbReference type="EMBL" id="SNYV01000011">
    <property type="protein sequence ID" value="TDQ79926.1"/>
    <property type="molecule type" value="Genomic_DNA"/>
</dbReference>
<gene>
    <name evidence="2" type="ORF">CLV99_1380</name>
</gene>
<evidence type="ECO:0000259" key="1">
    <source>
        <dbReference type="Pfam" id="PF13568"/>
    </source>
</evidence>
<comment type="caution">
    <text evidence="2">The sequence shown here is derived from an EMBL/GenBank/DDBJ whole genome shotgun (WGS) entry which is preliminary data.</text>
</comment>
<dbReference type="AlphaFoldDB" id="A0A4R6WT54"/>
<dbReference type="OrthoDB" id="1014137at2"/>
<evidence type="ECO:0000313" key="2">
    <source>
        <dbReference type="EMBL" id="TDQ79926.1"/>
    </source>
</evidence>
<dbReference type="Pfam" id="PF13568">
    <property type="entry name" value="OMP_b-brl_2"/>
    <property type="match status" value="1"/>
</dbReference>
<name>A0A4R6WT54_9SPHI</name>
<protein>
    <submittedName>
        <fullName evidence="2">Outer membrane protein with beta-barrel domain</fullName>
    </submittedName>
</protein>
<sequence length="249" mass="27390">MMRYIVLLLIGCMGAVSTYAQVGIDRVIIHAGVHIGGVTPASIPQEIREVESYRPVNPFSIGVEVPFYKVNDKLMISSGLNLVNKGMKTRAFAENFKAMIEFENQPIPGFIGYFTGSVASSFNNLYLELPVSAHYELNQKWSLFGGFSIARALHRSFEGGVHNAYVRLGDPTTTKIEISSATFDVSKLVNKTDIGVHVGGVYAINPTWQVRGVFNYGVNNVIDAPTDHLPIKLHNTFFTIAAGYVLPFN</sequence>
<proteinExistence type="predicted"/>
<dbReference type="RefSeq" id="WP_133583683.1">
    <property type="nucleotide sequence ID" value="NZ_SNYV01000011.1"/>
</dbReference>
<dbReference type="SUPFAM" id="SSF56935">
    <property type="entry name" value="Porins"/>
    <property type="match status" value="1"/>
</dbReference>
<accession>A0A4R6WT54</accession>
<feature type="domain" description="Outer membrane protein beta-barrel" evidence="1">
    <location>
        <begin position="29"/>
        <end position="222"/>
    </location>
</feature>
<keyword evidence="3" id="KW-1185">Reference proteome</keyword>
<dbReference type="InterPro" id="IPR025665">
    <property type="entry name" value="Beta-barrel_OMP_2"/>
</dbReference>
<evidence type="ECO:0000313" key="3">
    <source>
        <dbReference type="Proteomes" id="UP000295292"/>
    </source>
</evidence>
<reference evidence="2 3" key="1">
    <citation type="submission" date="2019-03" db="EMBL/GenBank/DDBJ databases">
        <title>Genomic Encyclopedia of Archaeal and Bacterial Type Strains, Phase II (KMG-II): from individual species to whole genera.</title>
        <authorList>
            <person name="Goeker M."/>
        </authorList>
    </citation>
    <scope>NUCLEOTIDE SEQUENCE [LARGE SCALE GENOMIC DNA]</scope>
    <source>
        <strain evidence="2 3">DSM 28353</strain>
    </source>
</reference>
<organism evidence="2 3">
    <name type="scientific">Sphingobacterium yanglingense</name>
    <dbReference type="NCBI Taxonomy" id="1437280"/>
    <lineage>
        <taxon>Bacteria</taxon>
        <taxon>Pseudomonadati</taxon>
        <taxon>Bacteroidota</taxon>
        <taxon>Sphingobacteriia</taxon>
        <taxon>Sphingobacteriales</taxon>
        <taxon>Sphingobacteriaceae</taxon>
        <taxon>Sphingobacterium</taxon>
    </lineage>
</organism>